<dbReference type="InterPro" id="IPR055570">
    <property type="entry name" value="DUF7146"/>
</dbReference>
<evidence type="ECO:0000259" key="3">
    <source>
        <dbReference type="Pfam" id="PF23639"/>
    </source>
</evidence>
<evidence type="ECO:0008006" key="6">
    <source>
        <dbReference type="Google" id="ProtNLM"/>
    </source>
</evidence>
<evidence type="ECO:0000259" key="1">
    <source>
        <dbReference type="Pfam" id="PF08273"/>
    </source>
</evidence>
<dbReference type="AlphaFoldDB" id="A0A2S4HCT5"/>
<evidence type="ECO:0000313" key="4">
    <source>
        <dbReference type="EMBL" id="POP51501.1"/>
    </source>
</evidence>
<name>A0A2S4HCT5_9GAMM</name>
<organism evidence="4 5">
    <name type="scientific">Zhongshania marina</name>
    <dbReference type="NCBI Taxonomy" id="2304603"/>
    <lineage>
        <taxon>Bacteria</taxon>
        <taxon>Pseudomonadati</taxon>
        <taxon>Pseudomonadota</taxon>
        <taxon>Gammaproteobacteria</taxon>
        <taxon>Cellvibrionales</taxon>
        <taxon>Spongiibacteraceae</taxon>
        <taxon>Zhongshania</taxon>
    </lineage>
</organism>
<evidence type="ECO:0000259" key="2">
    <source>
        <dbReference type="Pfam" id="PF13362"/>
    </source>
</evidence>
<accession>A0A2S4HCT5</accession>
<dbReference type="GO" id="GO:0004386">
    <property type="term" value="F:helicase activity"/>
    <property type="evidence" value="ECO:0007669"/>
    <property type="project" value="InterPro"/>
</dbReference>
<dbReference type="RefSeq" id="WP_103685543.1">
    <property type="nucleotide sequence ID" value="NZ_PQGG01000038.1"/>
</dbReference>
<dbReference type="Pfam" id="PF08273">
    <property type="entry name" value="Zn_Ribbon_Prim"/>
    <property type="match status" value="1"/>
</dbReference>
<evidence type="ECO:0000313" key="5">
    <source>
        <dbReference type="Proteomes" id="UP000237222"/>
    </source>
</evidence>
<dbReference type="GO" id="GO:0008270">
    <property type="term" value="F:zinc ion binding"/>
    <property type="evidence" value="ECO:0007669"/>
    <property type="project" value="InterPro"/>
</dbReference>
<feature type="domain" description="DNA primase/helicase Gp4 N-terminal Bacteriophage T7-like" evidence="1">
    <location>
        <begin position="37"/>
        <end position="62"/>
    </location>
</feature>
<proteinExistence type="predicted"/>
<dbReference type="Proteomes" id="UP000237222">
    <property type="component" value="Unassembled WGS sequence"/>
</dbReference>
<sequence length="357" mass="39874">MKRNSTEMKRRMSGRWLSAFNALAPALSQAMSKLGENVPCPVAGGTDGFRLFKDANFTGGGVKQSLRVIPEGIDMLMWVNDWSFPEAYDALSEWLDGKSVRPGPVYLPKPKEVDETSLRAWLNRIWGESMPLTETLSYPARAYFSYRRVLRAALRSKDIRFHPNLNYKGKGGVLLGTYPAILCLVRNNAGSPVGIHRTFITKGGLKVEMEEGYKTRKLTPTVSKESKGRVIRVMEPVAGVMGIAEGLETALSVFEARSFSVWPGLSNTMLQSFVPPTGVHTVINFLDKDRNKASENSAVIVEQNLTSRGIRVFNLLPPIRILDSDRKGVDWADQWCRDPKGFWELDKLLRDLSVHAA</sequence>
<dbReference type="EMBL" id="PQGG01000038">
    <property type="protein sequence ID" value="POP51501.1"/>
    <property type="molecule type" value="Genomic_DNA"/>
</dbReference>
<dbReference type="InterPro" id="IPR006171">
    <property type="entry name" value="TOPRIM_dom"/>
</dbReference>
<feature type="domain" description="DUF7146" evidence="3">
    <location>
        <begin position="119"/>
        <end position="212"/>
    </location>
</feature>
<feature type="domain" description="Toprim" evidence="2">
    <location>
        <begin position="241"/>
        <end position="337"/>
    </location>
</feature>
<gene>
    <name evidence="4" type="ORF">C0068_16305</name>
</gene>
<dbReference type="InterPro" id="IPR013237">
    <property type="entry name" value="Phage_T7_Gp4_N"/>
</dbReference>
<comment type="caution">
    <text evidence="4">The sequence shown here is derived from an EMBL/GenBank/DDBJ whole genome shotgun (WGS) entry which is preliminary data.</text>
</comment>
<dbReference type="Pfam" id="PF13362">
    <property type="entry name" value="Toprim_3"/>
    <property type="match status" value="1"/>
</dbReference>
<reference evidence="4" key="1">
    <citation type="submission" date="2018-01" db="EMBL/GenBank/DDBJ databases">
        <authorList>
            <person name="Yu X.-D."/>
        </authorList>
    </citation>
    <scope>NUCLEOTIDE SEQUENCE</scope>
    <source>
        <strain evidence="4">ZX-21</strain>
    </source>
</reference>
<protein>
    <recommendedName>
        <fullName evidence="6">Toprim domain-containing protein</fullName>
    </recommendedName>
</protein>
<dbReference type="Pfam" id="PF23639">
    <property type="entry name" value="DUF7146"/>
    <property type="match status" value="1"/>
</dbReference>
<dbReference type="OrthoDB" id="8967890at2"/>